<organism evidence="1 2">
    <name type="scientific">Bacillus wiedmannii</name>
    <dbReference type="NCBI Taxonomy" id="1890302"/>
    <lineage>
        <taxon>Bacteria</taxon>
        <taxon>Bacillati</taxon>
        <taxon>Bacillota</taxon>
        <taxon>Bacilli</taxon>
        <taxon>Bacillales</taxon>
        <taxon>Bacillaceae</taxon>
        <taxon>Bacillus</taxon>
        <taxon>Bacillus cereus group</taxon>
    </lineage>
</organism>
<gene>
    <name evidence="1" type="ORF">BC05F1_04224</name>
</gene>
<sequence length="84" mass="9320">MYIKKLILAGALGFIILGCANIAGEKVTKANAASIETDRVTMEGPIVELGEHDFYIKSQKYNEDFDNPISVEVDYKRNVKIGIK</sequence>
<dbReference type="RefSeq" id="WP_088062852.1">
    <property type="nucleotide sequence ID" value="NZ_CP036072.1"/>
</dbReference>
<dbReference type="PROSITE" id="PS51257">
    <property type="entry name" value="PROKAR_LIPOPROTEIN"/>
    <property type="match status" value="1"/>
</dbReference>
<evidence type="ECO:0000313" key="2">
    <source>
        <dbReference type="Proteomes" id="UP000196052"/>
    </source>
</evidence>
<protein>
    <recommendedName>
        <fullName evidence="3">Lipoprotein</fullName>
    </recommendedName>
</protein>
<dbReference type="Proteomes" id="UP000196052">
    <property type="component" value="Unassembled WGS sequence"/>
</dbReference>
<dbReference type="EMBL" id="FMBE01000014">
    <property type="protein sequence ID" value="SCC53200.1"/>
    <property type="molecule type" value="Genomic_DNA"/>
</dbReference>
<reference evidence="2" key="1">
    <citation type="submission" date="2016-08" db="EMBL/GenBank/DDBJ databases">
        <authorList>
            <person name="Loux V."/>
            <person name="Rue O."/>
        </authorList>
    </citation>
    <scope>NUCLEOTIDE SEQUENCE [LARGE SCALE GENOMIC DNA]</scope>
    <source>
        <strain evidence="2">INRA Bc05-F1</strain>
    </source>
</reference>
<evidence type="ECO:0000313" key="1">
    <source>
        <dbReference type="EMBL" id="SCC53200.1"/>
    </source>
</evidence>
<name>A0A1C6WNI5_9BACI</name>
<dbReference type="AlphaFoldDB" id="A0A1C6WNI5"/>
<evidence type="ECO:0008006" key="3">
    <source>
        <dbReference type="Google" id="ProtNLM"/>
    </source>
</evidence>
<accession>A0A1C6WNI5</accession>
<proteinExistence type="predicted"/>